<evidence type="ECO:0000256" key="1">
    <source>
        <dbReference type="SAM" id="MobiDB-lite"/>
    </source>
</evidence>
<keyword evidence="3" id="KW-1185">Reference proteome</keyword>
<feature type="compositionally biased region" description="Acidic residues" evidence="1">
    <location>
        <begin position="158"/>
        <end position="174"/>
    </location>
</feature>
<dbReference type="AlphaFoldDB" id="A0A8H7ZSY4"/>
<evidence type="ECO:0000313" key="3">
    <source>
        <dbReference type="Proteomes" id="UP000673691"/>
    </source>
</evidence>
<protein>
    <submittedName>
        <fullName evidence="2">Uncharacterized protein</fullName>
    </submittedName>
</protein>
<feature type="non-terminal residue" evidence="2">
    <location>
        <position position="1"/>
    </location>
</feature>
<dbReference type="Proteomes" id="UP000673691">
    <property type="component" value="Unassembled WGS sequence"/>
</dbReference>
<feature type="region of interest" description="Disordered" evidence="1">
    <location>
        <begin position="144"/>
        <end position="174"/>
    </location>
</feature>
<reference evidence="2 3" key="1">
    <citation type="journal article" name="Sci. Rep.">
        <title>Genome-scale phylogenetic analyses confirm Olpidium as the closest living zoosporic fungus to the non-flagellated, terrestrial fungi.</title>
        <authorList>
            <person name="Chang Y."/>
            <person name="Rochon D."/>
            <person name="Sekimoto S."/>
            <person name="Wang Y."/>
            <person name="Chovatia M."/>
            <person name="Sandor L."/>
            <person name="Salamov A."/>
            <person name="Grigoriev I.V."/>
            <person name="Stajich J.E."/>
            <person name="Spatafora J.W."/>
        </authorList>
    </citation>
    <scope>NUCLEOTIDE SEQUENCE [LARGE SCALE GENOMIC DNA]</scope>
    <source>
        <strain evidence="2">S191</strain>
    </source>
</reference>
<organism evidence="2 3">
    <name type="scientific">Olpidium bornovanus</name>
    <dbReference type="NCBI Taxonomy" id="278681"/>
    <lineage>
        <taxon>Eukaryota</taxon>
        <taxon>Fungi</taxon>
        <taxon>Fungi incertae sedis</taxon>
        <taxon>Olpidiomycota</taxon>
        <taxon>Olpidiomycotina</taxon>
        <taxon>Olpidiomycetes</taxon>
        <taxon>Olpidiales</taxon>
        <taxon>Olpidiaceae</taxon>
        <taxon>Olpidium</taxon>
    </lineage>
</organism>
<feature type="region of interest" description="Disordered" evidence="1">
    <location>
        <begin position="1"/>
        <end position="27"/>
    </location>
</feature>
<evidence type="ECO:0000313" key="2">
    <source>
        <dbReference type="EMBL" id="KAG5458655.1"/>
    </source>
</evidence>
<comment type="caution">
    <text evidence="2">The sequence shown here is derived from an EMBL/GenBank/DDBJ whole genome shotgun (WGS) entry which is preliminary data.</text>
</comment>
<name>A0A8H7ZSY4_9FUNG</name>
<dbReference type="EMBL" id="JAEFCI010008131">
    <property type="protein sequence ID" value="KAG5458655.1"/>
    <property type="molecule type" value="Genomic_DNA"/>
</dbReference>
<sequence>LTGAGGNAGPELRDGARGVTQPGEHEGALRGVDILDFLARVDTPARDTQDTFVRKPAGQPQPHTHVPNWRHDRATQTRARAKCGESNKQMPSRARIYTSRPREFHPGARVYGKSMAIACVALILQGDVPGRRAFSQVANCNDGPAELYDDNLIPPVPETEEVEQDEEPGGDGWH</sequence>
<accession>A0A8H7ZSY4</accession>
<proteinExistence type="predicted"/>
<gene>
    <name evidence="2" type="ORF">BJ554DRAFT_1081</name>
</gene>